<dbReference type="EMBL" id="RBZU01000002">
    <property type="protein sequence ID" value="RKP57914.1"/>
    <property type="molecule type" value="Genomic_DNA"/>
</dbReference>
<proteinExistence type="inferred from homology"/>
<evidence type="ECO:0000313" key="5">
    <source>
        <dbReference type="EMBL" id="RKP57914.1"/>
    </source>
</evidence>
<dbReference type="Gene3D" id="1.10.1040.10">
    <property type="entry name" value="N-(1-d-carboxylethyl)-l-norvaline Dehydrogenase, domain 2"/>
    <property type="match status" value="1"/>
</dbReference>
<gene>
    <name evidence="5" type="ORF">D7S86_07200</name>
</gene>
<dbReference type="PROSITE" id="PS00895">
    <property type="entry name" value="3_HYDROXYISOBUT_DH"/>
    <property type="match status" value="1"/>
</dbReference>
<feature type="domain" description="6-phosphogluconate dehydrogenase NADP-binding" evidence="3">
    <location>
        <begin position="190"/>
        <end position="349"/>
    </location>
</feature>
<sequence length="474" mass="50623">MTARPLLFISIGSAYERHRLARGLCTGIHRQFLFQRSHRHGTDRRRRLASSEHSRSLADLLRQLGQHALLRRQGSRARKRREVLLRDLRLSCRSTGRRARRARQGPARSRRLARLGGQHTRGSPRRPSRVATRRPVGGPPADPHARIAEGPARDRARRGESESDDQRSSGLAQRPRRGRTQGQAIMSMAVAVLGLGAMGSRMAARLLAAGHPVTVWNRSPDKAQPLVAQGARVAPTPAAAARDADVVIAMVRDDAASNSVWVDPHDGALIAMKPGAIAIESSTLSPDYVATLARLAEHAGVKLLDAPVSGSRAAADGGQLVFLVGGDAEVFEHASPVLKAMGSAVHHVGPIGHGMLAKLATNALLGIHVTAFAEIVGLLQRHGASAAKVLQAVSATPVWAPVDAYLSGTMLSRDFRPQFPIELIAKDFGYVLDAADGAEHAPTAAAALQVFKRAVEHGLGDLNMTGVVKLYGSN</sequence>
<dbReference type="SUPFAM" id="SSF51735">
    <property type="entry name" value="NAD(P)-binding Rossmann-fold domains"/>
    <property type="match status" value="1"/>
</dbReference>
<evidence type="ECO:0000313" key="6">
    <source>
        <dbReference type="Proteomes" id="UP000270342"/>
    </source>
</evidence>
<accession>A0A494YD30</accession>
<comment type="caution">
    <text evidence="5">The sequence shown here is derived from an EMBL/GenBank/DDBJ whole genome shotgun (WGS) entry which is preliminary data.</text>
</comment>
<name>A0A494YD30_9BURK</name>
<dbReference type="AlphaFoldDB" id="A0A494YD30"/>
<dbReference type="Proteomes" id="UP000270342">
    <property type="component" value="Unassembled WGS sequence"/>
</dbReference>
<dbReference type="Gene3D" id="3.40.50.720">
    <property type="entry name" value="NAD(P)-binding Rossmann-like Domain"/>
    <property type="match status" value="1"/>
</dbReference>
<dbReference type="OrthoDB" id="9777604at2"/>
<keyword evidence="6" id="KW-1185">Reference proteome</keyword>
<dbReference type="SUPFAM" id="SSF48179">
    <property type="entry name" value="6-phosphogluconate dehydrogenase C-terminal domain-like"/>
    <property type="match status" value="1"/>
</dbReference>
<dbReference type="PANTHER" id="PTHR43060">
    <property type="entry name" value="3-HYDROXYISOBUTYRATE DEHYDROGENASE-LIKE 1, MITOCHONDRIAL-RELATED"/>
    <property type="match status" value="1"/>
</dbReference>
<dbReference type="GO" id="GO:0051287">
    <property type="term" value="F:NAD binding"/>
    <property type="evidence" value="ECO:0007669"/>
    <property type="project" value="InterPro"/>
</dbReference>
<evidence type="ECO:0000256" key="1">
    <source>
        <dbReference type="ARBA" id="ARBA00009080"/>
    </source>
</evidence>
<evidence type="ECO:0000259" key="4">
    <source>
        <dbReference type="Pfam" id="PF14833"/>
    </source>
</evidence>
<dbReference type="InterPro" id="IPR002204">
    <property type="entry name" value="3-OH-isobutyrate_DH-rel_CS"/>
</dbReference>
<comment type="similarity">
    <text evidence="1">Belongs to the HIBADH-related family.</text>
</comment>
<dbReference type="PANTHER" id="PTHR43060:SF15">
    <property type="entry name" value="3-HYDROXYISOBUTYRATE DEHYDROGENASE-LIKE 1, MITOCHONDRIAL-RELATED"/>
    <property type="match status" value="1"/>
</dbReference>
<reference evidence="5 6" key="1">
    <citation type="submission" date="2018-10" db="EMBL/GenBank/DDBJ databases">
        <title>Robbsia sp. DHC34, isolated from soil.</title>
        <authorList>
            <person name="Gao Z.-H."/>
            <person name="Qiu L.-H."/>
        </authorList>
    </citation>
    <scope>NUCLEOTIDE SEQUENCE [LARGE SCALE GENOMIC DNA]</scope>
    <source>
        <strain evidence="5 6">DHC34</strain>
    </source>
</reference>
<evidence type="ECO:0000256" key="2">
    <source>
        <dbReference type="SAM" id="MobiDB-lite"/>
    </source>
</evidence>
<feature type="domain" description="3-hydroxyisobutyrate dehydrogenase-like NAD-binding" evidence="4">
    <location>
        <begin position="352"/>
        <end position="471"/>
    </location>
</feature>
<dbReference type="InterPro" id="IPR029154">
    <property type="entry name" value="HIBADH-like_NADP-bd"/>
</dbReference>
<protein>
    <recommendedName>
        <fullName evidence="7">NAD(P)-dependent oxidoreductase</fullName>
    </recommendedName>
</protein>
<feature type="region of interest" description="Disordered" evidence="2">
    <location>
        <begin position="94"/>
        <end position="182"/>
    </location>
</feature>
<dbReference type="Pfam" id="PF14833">
    <property type="entry name" value="NAD_binding_11"/>
    <property type="match status" value="1"/>
</dbReference>
<organism evidence="5 6">
    <name type="scientific">Pararobbsia silviterrae</name>
    <dbReference type="NCBI Taxonomy" id="1792498"/>
    <lineage>
        <taxon>Bacteria</taxon>
        <taxon>Pseudomonadati</taxon>
        <taxon>Pseudomonadota</taxon>
        <taxon>Betaproteobacteria</taxon>
        <taxon>Burkholderiales</taxon>
        <taxon>Burkholderiaceae</taxon>
        <taxon>Pararobbsia</taxon>
    </lineage>
</organism>
<dbReference type="InterPro" id="IPR013328">
    <property type="entry name" value="6PGD_dom2"/>
</dbReference>
<dbReference type="GO" id="GO:0050661">
    <property type="term" value="F:NADP binding"/>
    <property type="evidence" value="ECO:0007669"/>
    <property type="project" value="InterPro"/>
</dbReference>
<dbReference type="InterPro" id="IPR036291">
    <property type="entry name" value="NAD(P)-bd_dom_sf"/>
</dbReference>
<dbReference type="GO" id="GO:0016054">
    <property type="term" value="P:organic acid catabolic process"/>
    <property type="evidence" value="ECO:0007669"/>
    <property type="project" value="UniProtKB-ARBA"/>
</dbReference>
<feature type="compositionally biased region" description="Basic and acidic residues" evidence="2">
    <location>
        <begin position="143"/>
        <end position="167"/>
    </location>
</feature>
<evidence type="ECO:0000259" key="3">
    <source>
        <dbReference type="Pfam" id="PF03446"/>
    </source>
</evidence>
<dbReference type="Pfam" id="PF03446">
    <property type="entry name" value="NAD_binding_2"/>
    <property type="match status" value="1"/>
</dbReference>
<dbReference type="GO" id="GO:0016491">
    <property type="term" value="F:oxidoreductase activity"/>
    <property type="evidence" value="ECO:0007669"/>
    <property type="project" value="InterPro"/>
</dbReference>
<dbReference type="InterPro" id="IPR008927">
    <property type="entry name" value="6-PGluconate_DH-like_C_sf"/>
</dbReference>
<dbReference type="InterPro" id="IPR006115">
    <property type="entry name" value="6PGDH_NADP-bd"/>
</dbReference>
<evidence type="ECO:0008006" key="7">
    <source>
        <dbReference type="Google" id="ProtNLM"/>
    </source>
</evidence>
<feature type="compositionally biased region" description="Basic residues" evidence="2">
    <location>
        <begin position="122"/>
        <end position="132"/>
    </location>
</feature>
<feature type="compositionally biased region" description="Basic residues" evidence="2">
    <location>
        <begin position="95"/>
        <end position="113"/>
    </location>
</feature>